<dbReference type="PANTHER" id="PTHR15549">
    <property type="entry name" value="PAIRED IMMUNOGLOBULIN-LIKE TYPE 2 RECEPTOR"/>
    <property type="match status" value="1"/>
</dbReference>
<keyword evidence="3 6" id="KW-1133">Transmembrane helix</keyword>
<protein>
    <submittedName>
        <fullName evidence="7">Uncharacterized protein</fullName>
    </submittedName>
</protein>
<evidence type="ECO:0000256" key="4">
    <source>
        <dbReference type="ARBA" id="ARBA00023136"/>
    </source>
</evidence>
<feature type="compositionally biased region" description="Low complexity" evidence="5">
    <location>
        <begin position="477"/>
        <end position="490"/>
    </location>
</feature>
<feature type="region of interest" description="Disordered" evidence="5">
    <location>
        <begin position="132"/>
        <end position="185"/>
    </location>
</feature>
<evidence type="ECO:0000256" key="3">
    <source>
        <dbReference type="ARBA" id="ARBA00022989"/>
    </source>
</evidence>
<feature type="compositionally biased region" description="Low complexity" evidence="5">
    <location>
        <begin position="203"/>
        <end position="231"/>
    </location>
</feature>
<feature type="compositionally biased region" description="Polar residues" evidence="5">
    <location>
        <begin position="171"/>
        <end position="185"/>
    </location>
</feature>
<dbReference type="GO" id="GO:0071944">
    <property type="term" value="C:cell periphery"/>
    <property type="evidence" value="ECO:0007669"/>
    <property type="project" value="UniProtKB-ARBA"/>
</dbReference>
<organism evidence="7 8">
    <name type="scientific">Candolleomyces eurysporus</name>
    <dbReference type="NCBI Taxonomy" id="2828524"/>
    <lineage>
        <taxon>Eukaryota</taxon>
        <taxon>Fungi</taxon>
        <taxon>Dikarya</taxon>
        <taxon>Basidiomycota</taxon>
        <taxon>Agaricomycotina</taxon>
        <taxon>Agaricomycetes</taxon>
        <taxon>Agaricomycetidae</taxon>
        <taxon>Agaricales</taxon>
        <taxon>Agaricineae</taxon>
        <taxon>Psathyrellaceae</taxon>
        <taxon>Candolleomyces</taxon>
    </lineage>
</organism>
<dbReference type="OrthoDB" id="3021261at2759"/>
<feature type="compositionally biased region" description="Low complexity" evidence="5">
    <location>
        <begin position="392"/>
        <end position="403"/>
    </location>
</feature>
<proteinExistence type="predicted"/>
<dbReference type="EMBL" id="JANBPK010001232">
    <property type="protein sequence ID" value="KAJ2924286.1"/>
    <property type="molecule type" value="Genomic_DNA"/>
</dbReference>
<gene>
    <name evidence="7" type="ORF">H1R20_g12809</name>
</gene>
<feature type="non-terminal residue" evidence="7">
    <location>
        <position position="490"/>
    </location>
</feature>
<accession>A0A9W8IWN6</accession>
<sequence>MGGYKPIDDDSSYIAYSGSWELSRGSTRQWGLGTVHSTSQVGATATFRFRGTQVKVVATIPNGSGSSRSQYRIDGGSPVTVERACGSDPQYDVTVFENAQLRDGEHTLVITNIGNAADYRLDKIEWVASNGYPEEPLPPLPPTPPTPPTTSVPSNNDSPSQPVSQPQVPSTREQTQHPTTTIITRISDSGVTSVVTSVVTPTVTSISSGNTGTTGSATDSSSGAALTGGTSIPLQNGGETLIVKEVVSSTVTTRDPSNTNSPGGLDNTGATGKFHLSTGALAGIIVGSLILLFILLILLFVLFRRWKQRRDLLNKPINDGAWAPGEHTREIRRGDTNLTPFDIVAQRTSAFLAGGALRNNDRNMGAFTRLHDDAQGGPSALLPVHKSALNNPGSPHSPGGLSSTNSAGSPSDNSQYSSTLLPTDAGYLFQHATLHRRRNTSEIGEPDGEQNAVPPPSYQASTLLQNASSVESGDFVSAEGGSSASGSSKH</sequence>
<keyword evidence="8" id="KW-1185">Reference proteome</keyword>
<evidence type="ECO:0000256" key="5">
    <source>
        <dbReference type="SAM" id="MobiDB-lite"/>
    </source>
</evidence>
<comment type="caution">
    <text evidence="7">The sequence shown here is derived from an EMBL/GenBank/DDBJ whole genome shotgun (WGS) entry which is preliminary data.</text>
</comment>
<evidence type="ECO:0000256" key="2">
    <source>
        <dbReference type="ARBA" id="ARBA00022692"/>
    </source>
</evidence>
<dbReference type="Proteomes" id="UP001140091">
    <property type="component" value="Unassembled WGS sequence"/>
</dbReference>
<keyword evidence="4 6" id="KW-0472">Membrane</keyword>
<feature type="compositionally biased region" description="Low complexity" evidence="5">
    <location>
        <begin position="151"/>
        <end position="170"/>
    </location>
</feature>
<dbReference type="AlphaFoldDB" id="A0A9W8IWN6"/>
<feature type="compositionally biased region" description="Pro residues" evidence="5">
    <location>
        <begin position="135"/>
        <end position="150"/>
    </location>
</feature>
<reference evidence="7" key="1">
    <citation type="submission" date="2022-06" db="EMBL/GenBank/DDBJ databases">
        <title>Genome Sequence of Candolleomyces eurysporus.</title>
        <authorList>
            <person name="Buettner E."/>
        </authorList>
    </citation>
    <scope>NUCLEOTIDE SEQUENCE</scope>
    <source>
        <strain evidence="7">VTCC 930004</strain>
    </source>
</reference>
<evidence type="ECO:0000256" key="1">
    <source>
        <dbReference type="ARBA" id="ARBA00004167"/>
    </source>
</evidence>
<dbReference type="GO" id="GO:0016020">
    <property type="term" value="C:membrane"/>
    <property type="evidence" value="ECO:0007669"/>
    <property type="project" value="UniProtKB-SubCell"/>
</dbReference>
<keyword evidence="2 6" id="KW-0812">Transmembrane</keyword>
<name>A0A9W8IWN6_9AGAR</name>
<feature type="compositionally biased region" description="Polar residues" evidence="5">
    <location>
        <begin position="404"/>
        <end position="420"/>
    </location>
</feature>
<feature type="region of interest" description="Disordered" evidence="5">
    <location>
        <begin position="378"/>
        <end position="420"/>
    </location>
</feature>
<feature type="compositionally biased region" description="Polar residues" evidence="5">
    <location>
        <begin position="458"/>
        <end position="471"/>
    </location>
</feature>
<evidence type="ECO:0000313" key="7">
    <source>
        <dbReference type="EMBL" id="KAJ2924286.1"/>
    </source>
</evidence>
<feature type="region of interest" description="Disordered" evidence="5">
    <location>
        <begin position="441"/>
        <end position="490"/>
    </location>
</feature>
<evidence type="ECO:0000313" key="8">
    <source>
        <dbReference type="Proteomes" id="UP001140091"/>
    </source>
</evidence>
<evidence type="ECO:0000256" key="6">
    <source>
        <dbReference type="SAM" id="Phobius"/>
    </source>
</evidence>
<dbReference type="Gene3D" id="2.60.120.260">
    <property type="entry name" value="Galactose-binding domain-like"/>
    <property type="match status" value="1"/>
</dbReference>
<feature type="region of interest" description="Disordered" evidence="5">
    <location>
        <begin position="203"/>
        <end position="237"/>
    </location>
</feature>
<feature type="transmembrane region" description="Helical" evidence="6">
    <location>
        <begin position="280"/>
        <end position="303"/>
    </location>
</feature>
<dbReference type="InterPro" id="IPR051694">
    <property type="entry name" value="Immunoregulatory_rcpt-like"/>
</dbReference>
<comment type="subcellular location">
    <subcellularLocation>
        <location evidence="1">Membrane</location>
        <topology evidence="1">Single-pass membrane protein</topology>
    </subcellularLocation>
</comment>